<gene>
    <name evidence="1" type="ORF">M9H77_29793</name>
</gene>
<sequence length="166" mass="18671">MHQLLTGLKHCHSCGVLHRDIKCSNILLDNYGKLKIADFGLSSVFDNQGKYPLTSRVVTLWYRPPELLLGEVHYGVAVDLWSTGCILGELYAGRPIMPGRKEVEQLHKIYKLCGSPSDDYWKKSRLPSAVLFKPREPDRSCLGETKVSSGEKLSLNFLSLLFSVFS</sequence>
<dbReference type="EMBL" id="CM044707">
    <property type="protein sequence ID" value="KAI5652606.1"/>
    <property type="molecule type" value="Genomic_DNA"/>
</dbReference>
<organism evidence="1 2">
    <name type="scientific">Catharanthus roseus</name>
    <name type="common">Madagascar periwinkle</name>
    <name type="synonym">Vinca rosea</name>
    <dbReference type="NCBI Taxonomy" id="4058"/>
    <lineage>
        <taxon>Eukaryota</taxon>
        <taxon>Viridiplantae</taxon>
        <taxon>Streptophyta</taxon>
        <taxon>Embryophyta</taxon>
        <taxon>Tracheophyta</taxon>
        <taxon>Spermatophyta</taxon>
        <taxon>Magnoliopsida</taxon>
        <taxon>eudicotyledons</taxon>
        <taxon>Gunneridae</taxon>
        <taxon>Pentapetalae</taxon>
        <taxon>asterids</taxon>
        <taxon>lamiids</taxon>
        <taxon>Gentianales</taxon>
        <taxon>Apocynaceae</taxon>
        <taxon>Rauvolfioideae</taxon>
        <taxon>Vinceae</taxon>
        <taxon>Catharanthinae</taxon>
        <taxon>Catharanthus</taxon>
    </lineage>
</organism>
<evidence type="ECO:0000313" key="1">
    <source>
        <dbReference type="EMBL" id="KAI5652606.1"/>
    </source>
</evidence>
<accession>A0ACB9ZZB9</accession>
<evidence type="ECO:0000313" key="2">
    <source>
        <dbReference type="Proteomes" id="UP001060085"/>
    </source>
</evidence>
<proteinExistence type="predicted"/>
<reference evidence="2" key="1">
    <citation type="journal article" date="2023" name="Nat. Plants">
        <title>Single-cell RNA sequencing provides a high-resolution roadmap for understanding the multicellular compartmentation of specialized metabolism.</title>
        <authorList>
            <person name="Sun S."/>
            <person name="Shen X."/>
            <person name="Li Y."/>
            <person name="Li Y."/>
            <person name="Wang S."/>
            <person name="Li R."/>
            <person name="Zhang H."/>
            <person name="Shen G."/>
            <person name="Guo B."/>
            <person name="Wei J."/>
            <person name="Xu J."/>
            <person name="St-Pierre B."/>
            <person name="Chen S."/>
            <person name="Sun C."/>
        </authorList>
    </citation>
    <scope>NUCLEOTIDE SEQUENCE [LARGE SCALE GENOMIC DNA]</scope>
</reference>
<keyword evidence="2" id="KW-1185">Reference proteome</keyword>
<comment type="caution">
    <text evidence="1">The sequence shown here is derived from an EMBL/GenBank/DDBJ whole genome shotgun (WGS) entry which is preliminary data.</text>
</comment>
<name>A0ACB9ZZB9_CATRO</name>
<protein>
    <submittedName>
        <fullName evidence="1">Uncharacterized protein</fullName>
    </submittedName>
</protein>
<dbReference type="Proteomes" id="UP001060085">
    <property type="component" value="Linkage Group LG07"/>
</dbReference>